<dbReference type="InterPro" id="IPR050546">
    <property type="entry name" value="Glycosyl_Hydrlase_16"/>
</dbReference>
<dbReference type="RefSeq" id="WP_106927540.1">
    <property type="nucleotide sequence ID" value="NZ_PYFT01000001.1"/>
</dbReference>
<dbReference type="Pfam" id="PF00722">
    <property type="entry name" value="Glyco_hydro_16"/>
    <property type="match status" value="1"/>
</dbReference>
<keyword evidence="5" id="KW-1185">Reference proteome</keyword>
<dbReference type="InterPro" id="IPR013320">
    <property type="entry name" value="ConA-like_dom_sf"/>
</dbReference>
<dbReference type="Proteomes" id="UP000240357">
    <property type="component" value="Unassembled WGS sequence"/>
</dbReference>
<proteinExistence type="inferred from homology"/>
<dbReference type="PROSITE" id="PS51762">
    <property type="entry name" value="GH16_2"/>
    <property type="match status" value="1"/>
</dbReference>
<dbReference type="EMBL" id="PYFT01000001">
    <property type="protein sequence ID" value="PSR53175.1"/>
    <property type="molecule type" value="Genomic_DNA"/>
</dbReference>
<dbReference type="PANTHER" id="PTHR10963">
    <property type="entry name" value="GLYCOSYL HYDROLASE-RELATED"/>
    <property type="match status" value="1"/>
</dbReference>
<evidence type="ECO:0000313" key="4">
    <source>
        <dbReference type="EMBL" id="PSR53175.1"/>
    </source>
</evidence>
<evidence type="ECO:0000256" key="2">
    <source>
        <dbReference type="SAM" id="SignalP"/>
    </source>
</evidence>
<reference evidence="4 5" key="1">
    <citation type="submission" date="2018-03" db="EMBL/GenBank/DDBJ databases">
        <title>Adhaeribacter sp. HMF7605 Genome sequencing and assembly.</title>
        <authorList>
            <person name="Kang H."/>
            <person name="Kang J."/>
            <person name="Cha I."/>
            <person name="Kim H."/>
            <person name="Joh K."/>
        </authorList>
    </citation>
    <scope>NUCLEOTIDE SEQUENCE [LARGE SCALE GENOMIC DNA]</scope>
    <source>
        <strain evidence="4 5">HMF7605</strain>
    </source>
</reference>
<organism evidence="4 5">
    <name type="scientific">Adhaeribacter arboris</name>
    <dbReference type="NCBI Taxonomy" id="2072846"/>
    <lineage>
        <taxon>Bacteria</taxon>
        <taxon>Pseudomonadati</taxon>
        <taxon>Bacteroidota</taxon>
        <taxon>Cytophagia</taxon>
        <taxon>Cytophagales</taxon>
        <taxon>Hymenobacteraceae</taxon>
        <taxon>Adhaeribacter</taxon>
    </lineage>
</organism>
<feature type="domain" description="GH16" evidence="3">
    <location>
        <begin position="30"/>
        <end position="297"/>
    </location>
</feature>
<dbReference type="SUPFAM" id="SSF49899">
    <property type="entry name" value="Concanavalin A-like lectins/glucanases"/>
    <property type="match status" value="1"/>
</dbReference>
<evidence type="ECO:0000259" key="3">
    <source>
        <dbReference type="PROSITE" id="PS51762"/>
    </source>
</evidence>
<evidence type="ECO:0000313" key="5">
    <source>
        <dbReference type="Proteomes" id="UP000240357"/>
    </source>
</evidence>
<dbReference type="Gene3D" id="2.60.120.200">
    <property type="match status" value="1"/>
</dbReference>
<comment type="similarity">
    <text evidence="1">Belongs to the glycosyl hydrolase 16 family.</text>
</comment>
<dbReference type="GO" id="GO:0005975">
    <property type="term" value="P:carbohydrate metabolic process"/>
    <property type="evidence" value="ECO:0007669"/>
    <property type="project" value="InterPro"/>
</dbReference>
<accession>A0A2T2YCD2</accession>
<evidence type="ECO:0000256" key="1">
    <source>
        <dbReference type="ARBA" id="ARBA00006865"/>
    </source>
</evidence>
<comment type="caution">
    <text evidence="4">The sequence shown here is derived from an EMBL/GenBank/DDBJ whole genome shotgun (WGS) entry which is preliminary data.</text>
</comment>
<feature type="signal peptide" evidence="2">
    <location>
        <begin position="1"/>
        <end position="23"/>
    </location>
</feature>
<dbReference type="AlphaFoldDB" id="A0A2T2YCD2"/>
<dbReference type="OrthoDB" id="9776255at2"/>
<gene>
    <name evidence="4" type="ORF">AHMF7605_06340</name>
</gene>
<feature type="chain" id="PRO_5015461750" evidence="2">
    <location>
        <begin position="24"/>
        <end position="297"/>
    </location>
</feature>
<sequence>MIVSKNKLVLTGFILLGSISVYAQATKIKSAQPKASNQKVVFFDDFSGSKLDRSKWNVVVTGFHVNNEQQAYVDSSATLYISHKTEAAGANKGVLVIEPKYSPGFVTKDGKKFDFLSGRMDTRKKVEFQYGTASARMKLPEGAGFWPAFWAMGDGKWPDIGEIDIMENVGEPDWTGIALHGPGYSGETPLVNKGFLKPGNDITKWHVYSVDWTKDSLVFKVDDAIVYRATRPMVEHYGKWSFDNPKYLIVNLALGGAYPFKTNGVKTPYNGIPEATVQKIKDGQGKVLVDWVKVTKR</sequence>
<dbReference type="CDD" id="cd08023">
    <property type="entry name" value="GH16_laminarinase_like"/>
    <property type="match status" value="1"/>
</dbReference>
<dbReference type="GO" id="GO:0004553">
    <property type="term" value="F:hydrolase activity, hydrolyzing O-glycosyl compounds"/>
    <property type="evidence" value="ECO:0007669"/>
    <property type="project" value="InterPro"/>
</dbReference>
<keyword evidence="4" id="KW-0378">Hydrolase</keyword>
<keyword evidence="2" id="KW-0732">Signal</keyword>
<dbReference type="InterPro" id="IPR000757">
    <property type="entry name" value="Beta-glucanase-like"/>
</dbReference>
<name>A0A2T2YCD2_9BACT</name>
<dbReference type="PANTHER" id="PTHR10963:SF55">
    <property type="entry name" value="GLYCOSIDE HYDROLASE FAMILY 16 PROTEIN"/>
    <property type="match status" value="1"/>
</dbReference>
<protein>
    <submittedName>
        <fullName evidence="4">Glycoside hydrolase family 16 protein</fullName>
    </submittedName>
</protein>